<evidence type="ECO:0000259" key="6">
    <source>
        <dbReference type="Pfam" id="PF18052"/>
    </source>
</evidence>
<dbReference type="Pfam" id="PF18052">
    <property type="entry name" value="Rx_N"/>
    <property type="match status" value="1"/>
</dbReference>
<dbReference type="SUPFAM" id="SSF52540">
    <property type="entry name" value="P-loop containing nucleoside triphosphate hydrolases"/>
    <property type="match status" value="1"/>
</dbReference>
<dbReference type="PANTHER" id="PTHR36766">
    <property type="entry name" value="PLANT BROAD-SPECTRUM MILDEW RESISTANCE PROTEIN RPW8"/>
    <property type="match status" value="1"/>
</dbReference>
<keyword evidence="3" id="KW-0611">Plant defense</keyword>
<dbReference type="InterPro" id="IPR002182">
    <property type="entry name" value="NB-ARC"/>
</dbReference>
<keyword evidence="2" id="KW-0547">Nucleotide-binding</keyword>
<evidence type="ECO:0000256" key="2">
    <source>
        <dbReference type="ARBA" id="ARBA00022741"/>
    </source>
</evidence>
<feature type="domain" description="NB-ARC" evidence="5">
    <location>
        <begin position="152"/>
        <end position="253"/>
    </location>
</feature>
<dbReference type="InterPro" id="IPR041118">
    <property type="entry name" value="Rx_N"/>
</dbReference>
<evidence type="ECO:0000256" key="4">
    <source>
        <dbReference type="ARBA" id="ARBA00022840"/>
    </source>
</evidence>
<dbReference type="GO" id="GO:0005524">
    <property type="term" value="F:ATP binding"/>
    <property type="evidence" value="ECO:0007669"/>
    <property type="project" value="UniProtKB-KW"/>
</dbReference>
<proteinExistence type="predicted"/>
<dbReference type="GO" id="GO:0043531">
    <property type="term" value="F:ADP binding"/>
    <property type="evidence" value="ECO:0007669"/>
    <property type="project" value="InterPro"/>
</dbReference>
<feature type="domain" description="Disease resistance N-terminal" evidence="6">
    <location>
        <begin position="19"/>
        <end position="83"/>
    </location>
</feature>
<dbReference type="Gene3D" id="1.20.5.4130">
    <property type="match status" value="1"/>
</dbReference>
<dbReference type="Proteomes" id="UP001459277">
    <property type="component" value="Unassembled WGS sequence"/>
</dbReference>
<dbReference type="GO" id="GO:0006952">
    <property type="term" value="P:defense response"/>
    <property type="evidence" value="ECO:0007669"/>
    <property type="project" value="UniProtKB-KW"/>
</dbReference>
<evidence type="ECO:0000259" key="5">
    <source>
        <dbReference type="Pfam" id="PF00931"/>
    </source>
</evidence>
<evidence type="ECO:0000256" key="3">
    <source>
        <dbReference type="ARBA" id="ARBA00022821"/>
    </source>
</evidence>
<dbReference type="PRINTS" id="PR00364">
    <property type="entry name" value="DISEASERSIST"/>
</dbReference>
<dbReference type="EMBL" id="JAZDWU010000003">
    <property type="protein sequence ID" value="KAL0007240.1"/>
    <property type="molecule type" value="Genomic_DNA"/>
</dbReference>
<protein>
    <recommendedName>
        <fullName evidence="9">NB-ARC domain-containing protein</fullName>
    </recommendedName>
</protein>
<dbReference type="PANTHER" id="PTHR36766:SF40">
    <property type="entry name" value="DISEASE RESISTANCE PROTEIN RGA3"/>
    <property type="match status" value="1"/>
</dbReference>
<evidence type="ECO:0008006" key="9">
    <source>
        <dbReference type="Google" id="ProtNLM"/>
    </source>
</evidence>
<dbReference type="AlphaFoldDB" id="A0AAW2DDH3"/>
<accession>A0AAW2DDH3</accession>
<sequence length="256" mass="29383">MEENRLIGLGIDIKPSHHSKEQSVQTEIEKLTSTVSTIQAVILDAEKQSSHNHQIKDVLHDADDLLDDFSTQVLRHKVMRKKKVRIFSSSSNRIAFSPKMGRQIKAIRERLNAIAKDKEDFHFIQSFIEPQVMSRDRETYSFVLEDEVVGRENDKEVIIELLIDDNVVENISIIPIVGIGGLGKTTLAQLVYNDQSVNKNFELKLWVCISEIFDVKRIVKEILEQLTDERLKESFEMLQNQLREKLSGKKILACLG</sequence>
<organism evidence="7 8">
    <name type="scientific">Lithocarpus litseifolius</name>
    <dbReference type="NCBI Taxonomy" id="425828"/>
    <lineage>
        <taxon>Eukaryota</taxon>
        <taxon>Viridiplantae</taxon>
        <taxon>Streptophyta</taxon>
        <taxon>Embryophyta</taxon>
        <taxon>Tracheophyta</taxon>
        <taxon>Spermatophyta</taxon>
        <taxon>Magnoliopsida</taxon>
        <taxon>eudicotyledons</taxon>
        <taxon>Gunneridae</taxon>
        <taxon>Pentapetalae</taxon>
        <taxon>rosids</taxon>
        <taxon>fabids</taxon>
        <taxon>Fagales</taxon>
        <taxon>Fagaceae</taxon>
        <taxon>Lithocarpus</taxon>
    </lineage>
</organism>
<dbReference type="Pfam" id="PF00931">
    <property type="entry name" value="NB-ARC"/>
    <property type="match status" value="1"/>
</dbReference>
<keyword evidence="8" id="KW-1185">Reference proteome</keyword>
<dbReference type="InterPro" id="IPR027417">
    <property type="entry name" value="P-loop_NTPase"/>
</dbReference>
<keyword evidence="1" id="KW-0677">Repeat</keyword>
<name>A0AAW2DDH3_9ROSI</name>
<keyword evidence="4" id="KW-0067">ATP-binding</keyword>
<evidence type="ECO:0000313" key="8">
    <source>
        <dbReference type="Proteomes" id="UP001459277"/>
    </source>
</evidence>
<comment type="caution">
    <text evidence="7">The sequence shown here is derived from an EMBL/GenBank/DDBJ whole genome shotgun (WGS) entry which is preliminary data.</text>
</comment>
<evidence type="ECO:0000313" key="7">
    <source>
        <dbReference type="EMBL" id="KAL0007240.1"/>
    </source>
</evidence>
<reference evidence="7 8" key="1">
    <citation type="submission" date="2024-01" db="EMBL/GenBank/DDBJ databases">
        <title>A telomere-to-telomere, gap-free genome of sweet tea (Lithocarpus litseifolius).</title>
        <authorList>
            <person name="Zhou J."/>
        </authorList>
    </citation>
    <scope>NUCLEOTIDE SEQUENCE [LARGE SCALE GENOMIC DNA]</scope>
    <source>
        <strain evidence="7">Zhou-2022a</strain>
        <tissue evidence="7">Leaf</tissue>
    </source>
</reference>
<gene>
    <name evidence="7" type="ORF">SO802_008742</name>
</gene>
<dbReference type="Gene3D" id="3.40.50.300">
    <property type="entry name" value="P-loop containing nucleotide triphosphate hydrolases"/>
    <property type="match status" value="1"/>
</dbReference>
<evidence type="ECO:0000256" key="1">
    <source>
        <dbReference type="ARBA" id="ARBA00022737"/>
    </source>
</evidence>